<dbReference type="RefSeq" id="WP_013648212.1">
    <property type="nucleotide sequence ID" value="NZ_LT907782.1"/>
</dbReference>
<protein>
    <recommendedName>
        <fullName evidence="3">Polyketide cyclase / dehydrase and lipid transport</fullName>
    </recommendedName>
</protein>
<sequence>MLGLFKDSPVIGKASTIIQSPADKLFNFIGNDLLINYPRWSPEVKELEKLTDGPIQLGTVCRQVRIDQGNRSESTFKVKIFDVGTRICFEGTSNPYRCDYVMESVNATDSKMTFTFELLSLDLHVRPFEKLVRIAVQDGTERTVKNIKKIIEADLASSK</sequence>
<accession>A0A285BWM8</accession>
<gene>
    <name evidence="1" type="ORF">SAMN06296273_1135</name>
</gene>
<dbReference type="Proteomes" id="UP000242498">
    <property type="component" value="Chromosome I"/>
</dbReference>
<dbReference type="Gene3D" id="3.30.530.20">
    <property type="match status" value="1"/>
</dbReference>
<dbReference type="EMBL" id="LT907782">
    <property type="protein sequence ID" value="SNX59697.1"/>
    <property type="molecule type" value="Genomic_DNA"/>
</dbReference>
<dbReference type="OrthoDB" id="953281at2"/>
<proteinExistence type="predicted"/>
<reference evidence="1 2" key="1">
    <citation type="submission" date="2017-08" db="EMBL/GenBank/DDBJ databases">
        <authorList>
            <person name="de Groot N.N."/>
        </authorList>
    </citation>
    <scope>NUCLEOTIDE SEQUENCE [LARGE SCALE GENOMIC DNA]</scope>
    <source>
        <strain evidence="1 2">Nm15</strain>
    </source>
</reference>
<dbReference type="InterPro" id="IPR023393">
    <property type="entry name" value="START-like_dom_sf"/>
</dbReference>
<name>A0A285BWM8_9PROT</name>
<evidence type="ECO:0008006" key="3">
    <source>
        <dbReference type="Google" id="ProtNLM"/>
    </source>
</evidence>
<evidence type="ECO:0000313" key="2">
    <source>
        <dbReference type="Proteomes" id="UP000242498"/>
    </source>
</evidence>
<dbReference type="SUPFAM" id="SSF55961">
    <property type="entry name" value="Bet v1-like"/>
    <property type="match status" value="1"/>
</dbReference>
<dbReference type="AlphaFoldDB" id="A0A285BWM8"/>
<organism evidence="1 2">
    <name type="scientific">Nitrosomonas ureae</name>
    <dbReference type="NCBI Taxonomy" id="44577"/>
    <lineage>
        <taxon>Bacteria</taxon>
        <taxon>Pseudomonadati</taxon>
        <taxon>Pseudomonadota</taxon>
        <taxon>Betaproteobacteria</taxon>
        <taxon>Nitrosomonadales</taxon>
        <taxon>Nitrosomonadaceae</taxon>
        <taxon>Nitrosomonas</taxon>
    </lineage>
</organism>
<evidence type="ECO:0000313" key="1">
    <source>
        <dbReference type="EMBL" id="SNX59697.1"/>
    </source>
</evidence>